<gene>
    <name evidence="4" type="ORF">HD593_008619</name>
</gene>
<dbReference type="Gene3D" id="1.10.10.1320">
    <property type="entry name" value="Anti-sigma factor, zinc-finger domain"/>
    <property type="match status" value="1"/>
</dbReference>
<dbReference type="RefSeq" id="WP_185108242.1">
    <property type="nucleotide sequence ID" value="NZ_BAAAXY010000245.1"/>
</dbReference>
<proteinExistence type="predicted"/>
<reference evidence="4 5" key="1">
    <citation type="submission" date="2020-08" db="EMBL/GenBank/DDBJ databases">
        <title>Sequencing the genomes of 1000 actinobacteria strains.</title>
        <authorList>
            <person name="Klenk H.-P."/>
        </authorList>
    </citation>
    <scope>NUCLEOTIDE SEQUENCE [LARGE SCALE GENOMIC DNA]</scope>
    <source>
        <strain evidence="4 5">DSM 43768</strain>
    </source>
</reference>
<dbReference type="InterPro" id="IPR041916">
    <property type="entry name" value="Anti_sigma_zinc_sf"/>
</dbReference>
<evidence type="ECO:0000259" key="3">
    <source>
        <dbReference type="Pfam" id="PF13490"/>
    </source>
</evidence>
<dbReference type="EMBL" id="JACHMI010000001">
    <property type="protein sequence ID" value="MBB6553824.1"/>
    <property type="molecule type" value="Genomic_DNA"/>
</dbReference>
<keyword evidence="5" id="KW-1185">Reference proteome</keyword>
<accession>A0A7X0P218</accession>
<dbReference type="Pfam" id="PF13490">
    <property type="entry name" value="zf-HC2"/>
    <property type="match status" value="1"/>
</dbReference>
<name>A0A7X0P218_9ACTN</name>
<evidence type="ECO:0000256" key="1">
    <source>
        <dbReference type="ARBA" id="ARBA00023015"/>
    </source>
</evidence>
<evidence type="ECO:0000256" key="2">
    <source>
        <dbReference type="ARBA" id="ARBA00023163"/>
    </source>
</evidence>
<dbReference type="AlphaFoldDB" id="A0A7X0P218"/>
<dbReference type="InterPro" id="IPR027383">
    <property type="entry name" value="Znf_put"/>
</dbReference>
<feature type="domain" description="Putative zinc-finger" evidence="3">
    <location>
        <begin position="8"/>
        <end position="41"/>
    </location>
</feature>
<evidence type="ECO:0000313" key="4">
    <source>
        <dbReference type="EMBL" id="MBB6553824.1"/>
    </source>
</evidence>
<evidence type="ECO:0000313" key="5">
    <source>
        <dbReference type="Proteomes" id="UP000565579"/>
    </source>
</evidence>
<protein>
    <submittedName>
        <fullName evidence="4">Anti-sigma factor RsiW</fullName>
    </submittedName>
</protein>
<dbReference type="Proteomes" id="UP000565579">
    <property type="component" value="Unassembled WGS sequence"/>
</dbReference>
<keyword evidence="2" id="KW-0804">Transcription</keyword>
<sequence>MEEGSLGCAEVLALLTDYLDAALPPGRHRAVAAHLGACEECSAWLAQVLATIAALGCLRDGVISAQVLAALRESFGERCRGGGVTNDGGGARGRRT</sequence>
<keyword evidence="1" id="KW-0805">Transcription regulation</keyword>
<comment type="caution">
    <text evidence="4">The sequence shown here is derived from an EMBL/GenBank/DDBJ whole genome shotgun (WGS) entry which is preliminary data.</text>
</comment>
<organism evidence="4 5">
    <name type="scientific">Nonomuraea rubra</name>
    <dbReference type="NCBI Taxonomy" id="46180"/>
    <lineage>
        <taxon>Bacteria</taxon>
        <taxon>Bacillati</taxon>
        <taxon>Actinomycetota</taxon>
        <taxon>Actinomycetes</taxon>
        <taxon>Streptosporangiales</taxon>
        <taxon>Streptosporangiaceae</taxon>
        <taxon>Nonomuraea</taxon>
    </lineage>
</organism>